<dbReference type="GeneID" id="72187545"/>
<gene>
    <name evidence="2" type="ORF">M0R89_20060</name>
</gene>
<dbReference type="KEGG" id="halx:M0R89_20060"/>
<dbReference type="EMBL" id="CP096660">
    <property type="protein sequence ID" value="UPV76459.1"/>
    <property type="molecule type" value="Genomic_DNA"/>
</dbReference>
<keyword evidence="1" id="KW-0472">Membrane</keyword>
<dbReference type="RefSeq" id="WP_248652492.1">
    <property type="nucleotide sequence ID" value="NZ_CP096660.1"/>
</dbReference>
<evidence type="ECO:0000256" key="1">
    <source>
        <dbReference type="SAM" id="Phobius"/>
    </source>
</evidence>
<organism evidence="2 3">
    <name type="scientific">Halorussus limi</name>
    <dbReference type="NCBI Taxonomy" id="2938695"/>
    <lineage>
        <taxon>Archaea</taxon>
        <taxon>Methanobacteriati</taxon>
        <taxon>Methanobacteriota</taxon>
        <taxon>Stenosarchaea group</taxon>
        <taxon>Halobacteria</taxon>
        <taxon>Halobacteriales</taxon>
        <taxon>Haladaptataceae</taxon>
        <taxon>Halorussus</taxon>
    </lineage>
</organism>
<proteinExistence type="predicted"/>
<keyword evidence="1" id="KW-1133">Transmembrane helix</keyword>
<geneLocation type="plasmid" evidence="2 3">
    <name>unnamed1</name>
</geneLocation>
<evidence type="ECO:0000313" key="3">
    <source>
        <dbReference type="Proteomes" id="UP000830729"/>
    </source>
</evidence>
<name>A0A8U0HZZ0_9EURY</name>
<feature type="transmembrane region" description="Helical" evidence="1">
    <location>
        <begin position="36"/>
        <end position="55"/>
    </location>
</feature>
<keyword evidence="3" id="KW-1185">Reference proteome</keyword>
<sequence length="115" mass="11842">MAIGLLFGGFWFGLGVLMWWWPAAIFVAFSNDDVTPGARAFAAVAIFIGVFFLTLDVPGLGGSFTLPGTLLTVGLLFLLKPVGAPGVNPRGPVTPKVAGVALLVVGTLLAVQSLT</sequence>
<reference evidence="2 3" key="1">
    <citation type="submission" date="2022-04" db="EMBL/GenBank/DDBJ databases">
        <title>Diverse halophilic archaea isolated from saline environments.</title>
        <authorList>
            <person name="Cui H.-L."/>
        </authorList>
    </citation>
    <scope>NUCLEOTIDE SEQUENCE [LARGE SCALE GENOMIC DNA]</scope>
    <source>
        <strain evidence="2 3">XZYJT49</strain>
        <plasmid evidence="2 3">unnamed1</plasmid>
    </source>
</reference>
<protein>
    <submittedName>
        <fullName evidence="2">Uncharacterized protein</fullName>
    </submittedName>
</protein>
<feature type="transmembrane region" description="Helical" evidence="1">
    <location>
        <begin position="61"/>
        <end position="79"/>
    </location>
</feature>
<feature type="transmembrane region" description="Helical" evidence="1">
    <location>
        <begin position="91"/>
        <end position="111"/>
    </location>
</feature>
<feature type="transmembrane region" description="Helical" evidence="1">
    <location>
        <begin position="6"/>
        <end position="29"/>
    </location>
</feature>
<dbReference type="AlphaFoldDB" id="A0A8U0HZZ0"/>
<keyword evidence="1" id="KW-0812">Transmembrane</keyword>
<keyword evidence="2" id="KW-0614">Plasmid</keyword>
<accession>A0A8U0HZZ0</accession>
<evidence type="ECO:0000313" key="2">
    <source>
        <dbReference type="EMBL" id="UPV76459.1"/>
    </source>
</evidence>
<dbReference type="Proteomes" id="UP000830729">
    <property type="component" value="Plasmid unnamed1"/>
</dbReference>